<reference evidence="1 2" key="2">
    <citation type="submission" date="2018-11" db="EMBL/GenBank/DDBJ databases">
        <authorList>
            <consortium name="Pathogen Informatics"/>
        </authorList>
    </citation>
    <scope>NUCLEOTIDE SEQUENCE [LARGE SCALE GENOMIC DNA]</scope>
</reference>
<reference evidence="3" key="1">
    <citation type="submission" date="2017-02" db="UniProtKB">
        <authorList>
            <consortium name="WormBaseParasite"/>
        </authorList>
    </citation>
    <scope>IDENTIFICATION</scope>
</reference>
<organism evidence="3">
    <name type="scientific">Rodentolepis nana</name>
    <name type="common">Dwarf tapeworm</name>
    <name type="synonym">Hymenolepis nana</name>
    <dbReference type="NCBI Taxonomy" id="102285"/>
    <lineage>
        <taxon>Eukaryota</taxon>
        <taxon>Metazoa</taxon>
        <taxon>Spiralia</taxon>
        <taxon>Lophotrochozoa</taxon>
        <taxon>Platyhelminthes</taxon>
        <taxon>Cestoda</taxon>
        <taxon>Eucestoda</taxon>
        <taxon>Cyclophyllidea</taxon>
        <taxon>Hymenolepididae</taxon>
        <taxon>Rodentolepis</taxon>
    </lineage>
</organism>
<protein>
    <submittedName>
        <fullName evidence="3">PH domain-containing protein</fullName>
    </submittedName>
</protein>
<evidence type="ECO:0000313" key="1">
    <source>
        <dbReference type="EMBL" id="VDO02819.1"/>
    </source>
</evidence>
<proteinExistence type="predicted"/>
<dbReference type="OrthoDB" id="6286076at2759"/>
<gene>
    <name evidence="1" type="ORF">HNAJ_LOCUS6959</name>
</gene>
<keyword evidence="2" id="KW-1185">Reference proteome</keyword>
<dbReference type="Proteomes" id="UP000278807">
    <property type="component" value="Unassembled WGS sequence"/>
</dbReference>
<sequence length="95" mass="10860">MASVVRRSSLSLACSLNHSNNKPSKPRKESILLLTNLEPEPKGMSKSTISPLESKSWRKLPKFQRRFYEWLVYSHNLPIAGEEDGRCGKFIHICC</sequence>
<evidence type="ECO:0000313" key="2">
    <source>
        <dbReference type="Proteomes" id="UP000278807"/>
    </source>
</evidence>
<dbReference type="AlphaFoldDB" id="A0A0R3TIS2"/>
<accession>A0A0R3TIS2</accession>
<name>A0A0R3TIS2_RODNA</name>
<evidence type="ECO:0000313" key="3">
    <source>
        <dbReference type="WBParaSite" id="HNAJ_0000696301-mRNA-1"/>
    </source>
</evidence>
<dbReference type="EMBL" id="UZAE01009370">
    <property type="protein sequence ID" value="VDO02819.1"/>
    <property type="molecule type" value="Genomic_DNA"/>
</dbReference>
<dbReference type="STRING" id="102285.A0A0R3TIS2"/>
<dbReference type="WBParaSite" id="HNAJ_0000696301-mRNA-1">
    <property type="protein sequence ID" value="HNAJ_0000696301-mRNA-1"/>
    <property type="gene ID" value="HNAJ_0000696301"/>
</dbReference>